<name>A0A1Q3AIT6_ZYGRO</name>
<evidence type="ECO:0000256" key="3">
    <source>
        <dbReference type="SAM" id="MobiDB-lite"/>
    </source>
</evidence>
<dbReference type="Pfam" id="PF07690">
    <property type="entry name" value="MFS_1"/>
    <property type="match status" value="1"/>
</dbReference>
<accession>A0A1Q3AIT6</accession>
<reference evidence="5 6" key="1">
    <citation type="submission" date="2016-08" db="EMBL/GenBank/DDBJ databases">
        <title>Draft genome sequence of allopolyploid Zygosaccharomyces rouxii.</title>
        <authorList>
            <person name="Watanabe J."/>
            <person name="Uehara K."/>
            <person name="Mogi Y."/>
            <person name="Tsukioka Y."/>
        </authorList>
    </citation>
    <scope>NUCLEOTIDE SEQUENCE [LARGE SCALE GENOMIC DNA]</scope>
    <source>
        <strain evidence="5 6">NBRC 110957</strain>
    </source>
</reference>
<dbReference type="InterPro" id="IPR011701">
    <property type="entry name" value="MFS"/>
</dbReference>
<dbReference type="PANTHER" id="PTHR11360">
    <property type="entry name" value="MONOCARBOXYLATE TRANSPORTER"/>
    <property type="match status" value="1"/>
</dbReference>
<feature type="transmembrane region" description="Helical" evidence="4">
    <location>
        <begin position="445"/>
        <end position="468"/>
    </location>
</feature>
<dbReference type="GO" id="GO:0016020">
    <property type="term" value="C:membrane"/>
    <property type="evidence" value="ECO:0007669"/>
    <property type="project" value="UniProtKB-SubCell"/>
</dbReference>
<evidence type="ECO:0000256" key="1">
    <source>
        <dbReference type="ARBA" id="ARBA00004141"/>
    </source>
</evidence>
<dbReference type="OrthoDB" id="2213137at2759"/>
<keyword evidence="4" id="KW-0472">Membrane</keyword>
<dbReference type="Gene3D" id="1.20.1250.20">
    <property type="entry name" value="MFS general substrate transporter like domains"/>
    <property type="match status" value="2"/>
</dbReference>
<protein>
    <recommendedName>
        <fullName evidence="7">Major facilitator superfamily (MFS) profile domain-containing protein</fullName>
    </recommendedName>
</protein>
<evidence type="ECO:0000313" key="6">
    <source>
        <dbReference type="Proteomes" id="UP000187013"/>
    </source>
</evidence>
<proteinExistence type="inferred from homology"/>
<evidence type="ECO:0000256" key="2">
    <source>
        <dbReference type="ARBA" id="ARBA00006727"/>
    </source>
</evidence>
<evidence type="ECO:0008006" key="7">
    <source>
        <dbReference type="Google" id="ProtNLM"/>
    </source>
</evidence>
<evidence type="ECO:0000313" key="5">
    <source>
        <dbReference type="EMBL" id="GAV55631.1"/>
    </source>
</evidence>
<dbReference type="PANTHER" id="PTHR11360:SF315">
    <property type="entry name" value="TRANSPORTER MCH2-RELATED"/>
    <property type="match status" value="1"/>
</dbReference>
<dbReference type="CDD" id="cd17352">
    <property type="entry name" value="MFS_MCT_SLC16"/>
    <property type="match status" value="1"/>
</dbReference>
<feature type="compositionally biased region" description="Low complexity" evidence="3">
    <location>
        <begin position="9"/>
        <end position="26"/>
    </location>
</feature>
<feature type="transmembrane region" description="Helical" evidence="4">
    <location>
        <begin position="138"/>
        <end position="167"/>
    </location>
</feature>
<dbReference type="EMBL" id="BDGX01000051">
    <property type="protein sequence ID" value="GAV55631.1"/>
    <property type="molecule type" value="Genomic_DNA"/>
</dbReference>
<feature type="region of interest" description="Disordered" evidence="3">
    <location>
        <begin position="1"/>
        <end position="61"/>
    </location>
</feature>
<sequence>MSGFQSIASLPPSCRSQLSSSESSLSWKEHNNENISINEKTHTIKSTGIHSTGNVHSGEEDEVELDRALTSYFDVGDAMRIQTNQGVREQPKSQDSESGVEEAVEEYDGKPDDDSDTLKKVFTNQSTGEIDLPPDGGYGWIVTLCVFLVMFSTWGCNSGFGIFLAFYLKSGAFEGANKFDYATIAGLTVACGQGFAPFVVVCYRVIGCKPTMLIGTVFMFAGFLMASFAKSLWQLYLTQGLLVGLSISFSYVPATVVLPGWFLKRRAYAIGISYMGTGCGGVTYGLAVNKMINDSHSTRWALRVLCISCTCSMLVAIALLKQRNPLPITGLRRWGPIWEQFKIVFNIKVAKNPVTLILAVWFGFLLFGYNLMMYTLSSYAQARGLSAHDGSSLTAITNGAQVVGRPLMGLLGDRFGRTNTTIVLSALMTIFLFAFWIPSHTFVQLIFFCILMGGCVGVGQVMSTVLIADLAGPEAFLPSWAFVNAGPAPYLLCCEIIAQALVTKNKSNSYLHTQCYGGACFSISVILILVLRERAVRLKLGQQAEQEGVGFDGKCDIEVHPDVVCTHDYNSLLGNAPSKYLRRLIYPMRV</sequence>
<organism evidence="5 6">
    <name type="scientific">Zygosaccharomyces rouxii</name>
    <dbReference type="NCBI Taxonomy" id="4956"/>
    <lineage>
        <taxon>Eukaryota</taxon>
        <taxon>Fungi</taxon>
        <taxon>Dikarya</taxon>
        <taxon>Ascomycota</taxon>
        <taxon>Saccharomycotina</taxon>
        <taxon>Saccharomycetes</taxon>
        <taxon>Saccharomycetales</taxon>
        <taxon>Saccharomycetaceae</taxon>
        <taxon>Zygosaccharomyces</taxon>
    </lineage>
</organism>
<feature type="transmembrane region" description="Helical" evidence="4">
    <location>
        <begin position="179"/>
        <end position="206"/>
    </location>
</feature>
<dbReference type="InterPro" id="IPR050327">
    <property type="entry name" value="Proton-linked_MCT"/>
</dbReference>
<feature type="transmembrane region" description="Helical" evidence="4">
    <location>
        <begin position="300"/>
        <end position="320"/>
    </location>
</feature>
<dbReference type="Proteomes" id="UP000187013">
    <property type="component" value="Unassembled WGS sequence"/>
</dbReference>
<feature type="transmembrane region" description="Helical" evidence="4">
    <location>
        <begin position="421"/>
        <end position="439"/>
    </location>
</feature>
<dbReference type="SUPFAM" id="SSF103473">
    <property type="entry name" value="MFS general substrate transporter"/>
    <property type="match status" value="1"/>
</dbReference>
<feature type="transmembrane region" description="Helical" evidence="4">
    <location>
        <begin position="212"/>
        <end position="229"/>
    </location>
</feature>
<feature type="transmembrane region" description="Helical" evidence="4">
    <location>
        <begin position="510"/>
        <end position="531"/>
    </location>
</feature>
<comment type="subcellular location">
    <subcellularLocation>
        <location evidence="1">Membrane</location>
        <topology evidence="1">Multi-pass membrane protein</topology>
    </subcellularLocation>
</comment>
<feature type="transmembrane region" description="Helical" evidence="4">
    <location>
        <begin position="354"/>
        <end position="376"/>
    </location>
</feature>
<gene>
    <name evidence="5" type="ORF">ZYGR_0AY00230</name>
</gene>
<dbReference type="AlphaFoldDB" id="A0A1Q3AIT6"/>
<dbReference type="GO" id="GO:0022857">
    <property type="term" value="F:transmembrane transporter activity"/>
    <property type="evidence" value="ECO:0007669"/>
    <property type="project" value="InterPro"/>
</dbReference>
<comment type="similarity">
    <text evidence="2">Belongs to the major facilitator superfamily. Monocarboxylate porter (TC 2.A.1.13) family.</text>
</comment>
<feature type="transmembrane region" description="Helical" evidence="4">
    <location>
        <begin position="268"/>
        <end position="288"/>
    </location>
</feature>
<keyword evidence="4" id="KW-1133">Transmembrane helix</keyword>
<feature type="compositionally biased region" description="Polar residues" evidence="3">
    <location>
        <begin position="33"/>
        <end position="55"/>
    </location>
</feature>
<keyword evidence="4" id="KW-0812">Transmembrane</keyword>
<feature type="transmembrane region" description="Helical" evidence="4">
    <location>
        <begin position="241"/>
        <end position="262"/>
    </location>
</feature>
<dbReference type="InterPro" id="IPR036259">
    <property type="entry name" value="MFS_trans_sf"/>
</dbReference>
<comment type="caution">
    <text evidence="5">The sequence shown here is derived from an EMBL/GenBank/DDBJ whole genome shotgun (WGS) entry which is preliminary data.</text>
</comment>
<evidence type="ECO:0000256" key="4">
    <source>
        <dbReference type="SAM" id="Phobius"/>
    </source>
</evidence>